<reference evidence="3 4" key="1">
    <citation type="submission" date="2016-12" db="EMBL/GenBank/DDBJ databases">
        <title>Isolation and genomic insights into novel planktonic Zetaproteobacteria from stratified waters of the Chesapeake Bay.</title>
        <authorList>
            <person name="McAllister S.M."/>
            <person name="Kato S."/>
            <person name="Chan C.S."/>
            <person name="Chiu B.K."/>
            <person name="Field E.K."/>
        </authorList>
    </citation>
    <scope>NUCLEOTIDE SEQUENCE [LARGE SCALE GENOMIC DNA]</scope>
    <source>
        <strain evidence="3 4">CP-5</strain>
    </source>
</reference>
<keyword evidence="4" id="KW-1185">Reference proteome</keyword>
<dbReference type="SUPFAM" id="SSF82171">
    <property type="entry name" value="DPP6 N-terminal domain-like"/>
    <property type="match status" value="1"/>
</dbReference>
<dbReference type="PANTHER" id="PTHR36842:SF1">
    <property type="entry name" value="PROTEIN TOLB"/>
    <property type="match status" value="1"/>
</dbReference>
<evidence type="ECO:0000313" key="4">
    <source>
        <dbReference type="Proteomes" id="UP000231701"/>
    </source>
</evidence>
<dbReference type="Proteomes" id="UP000231701">
    <property type="component" value="Chromosome"/>
</dbReference>
<dbReference type="Pfam" id="PF07676">
    <property type="entry name" value="PD40"/>
    <property type="match status" value="2"/>
</dbReference>
<evidence type="ECO:0000313" key="3">
    <source>
        <dbReference type="EMBL" id="ATX78509.1"/>
    </source>
</evidence>
<dbReference type="KEGG" id="maes:Ga0123461_0056"/>
<organism evidence="3 4">
    <name type="scientific">Mariprofundus aestuarium</name>
    <dbReference type="NCBI Taxonomy" id="1921086"/>
    <lineage>
        <taxon>Bacteria</taxon>
        <taxon>Pseudomonadati</taxon>
        <taxon>Pseudomonadota</taxon>
        <taxon>Candidatius Mariprofundia</taxon>
        <taxon>Mariprofundales</taxon>
        <taxon>Mariprofundaceae</taxon>
        <taxon>Mariprofundus</taxon>
    </lineage>
</organism>
<evidence type="ECO:0000256" key="1">
    <source>
        <dbReference type="ARBA" id="ARBA00009820"/>
    </source>
</evidence>
<name>A0A2K8KXE6_MARES</name>
<dbReference type="InterPro" id="IPR011042">
    <property type="entry name" value="6-blade_b-propeller_TolB-like"/>
</dbReference>
<accession>A0A2K8KXE6</accession>
<dbReference type="RefSeq" id="WP_100276509.1">
    <property type="nucleotide sequence ID" value="NZ_CP018799.1"/>
</dbReference>
<proteinExistence type="inferred from homology"/>
<protein>
    <submittedName>
        <fullName evidence="3">WD40-like Beta Propeller Repeat</fullName>
    </submittedName>
</protein>
<feature type="chain" id="PRO_5014914150" evidence="2">
    <location>
        <begin position="21"/>
        <end position="352"/>
    </location>
</feature>
<dbReference type="AlphaFoldDB" id="A0A2K8KXE6"/>
<dbReference type="EMBL" id="CP018799">
    <property type="protein sequence ID" value="ATX78509.1"/>
    <property type="molecule type" value="Genomic_DNA"/>
</dbReference>
<gene>
    <name evidence="3" type="ORF">Ga0123461_0056</name>
</gene>
<dbReference type="PANTHER" id="PTHR36842">
    <property type="entry name" value="PROTEIN TOLB HOMOLOG"/>
    <property type="match status" value="1"/>
</dbReference>
<keyword evidence="2" id="KW-0732">Signal</keyword>
<dbReference type="Gene3D" id="2.120.10.30">
    <property type="entry name" value="TolB, C-terminal domain"/>
    <property type="match status" value="1"/>
</dbReference>
<comment type="similarity">
    <text evidence="1">Belongs to the TolB family.</text>
</comment>
<sequence>MKKILLISLGLLIAAPAAQAENALEWLNSTVNSTKKAIEPADAASLLTLENKESEMYPLPAPGGKYFLTLSQQGKQTWISRRLTENGDPVNMVTDDVRTVESVGWKDDGHIYYLSERAGGLGLWEKISDGEGMQRRLQSLHGSLTQPVLLPDESIIVVQARPLNYKNTKMKKPKLDTFNNWEFPGFATDIVRINKGGSQQVLTEGINPSLSPDGTRIVFSMQAGRSIHLFRMNTDGSDLVQITDARSVDTQPSWSADGKWILFTSNRAEADMRHKGKSQWDVWAIGTDGRNLTQITFDEARDGAARMGKDGLIYFHSDRAISKDIREQHQVKSVKSHSFHIWTIAWPTNTGK</sequence>
<dbReference type="OrthoDB" id="9808778at2"/>
<feature type="signal peptide" evidence="2">
    <location>
        <begin position="1"/>
        <end position="20"/>
    </location>
</feature>
<evidence type="ECO:0000256" key="2">
    <source>
        <dbReference type="SAM" id="SignalP"/>
    </source>
</evidence>
<dbReference type="InterPro" id="IPR011659">
    <property type="entry name" value="WD40"/>
</dbReference>